<evidence type="ECO:0000313" key="2">
    <source>
        <dbReference type="Proteomes" id="UP001596303"/>
    </source>
</evidence>
<gene>
    <name evidence="1" type="ORF">ACFQDM_07250</name>
</gene>
<accession>A0ABW1S9I2</accession>
<dbReference type="EMBL" id="JBHSSW010000008">
    <property type="protein sequence ID" value="MFC6197868.1"/>
    <property type="molecule type" value="Genomic_DNA"/>
</dbReference>
<comment type="caution">
    <text evidence="1">The sequence shown here is derived from an EMBL/GenBank/DDBJ whole genome shotgun (WGS) entry which is preliminary data.</text>
</comment>
<sequence>MSALPDIKWITKAVALCDKHKARIELPDGTVIEPVSLDLKEITHADPSEAEGASIHDLAETIRGTAGN</sequence>
<proteinExistence type="predicted"/>
<evidence type="ECO:0000313" key="1">
    <source>
        <dbReference type="EMBL" id="MFC6197868.1"/>
    </source>
</evidence>
<protein>
    <submittedName>
        <fullName evidence="1">Uncharacterized protein</fullName>
    </submittedName>
</protein>
<reference evidence="2" key="1">
    <citation type="journal article" date="2019" name="Int. J. Syst. Evol. Microbiol.">
        <title>The Global Catalogue of Microorganisms (GCM) 10K type strain sequencing project: providing services to taxonomists for standard genome sequencing and annotation.</title>
        <authorList>
            <consortium name="The Broad Institute Genomics Platform"/>
            <consortium name="The Broad Institute Genome Sequencing Center for Infectious Disease"/>
            <person name="Wu L."/>
            <person name="Ma J."/>
        </authorList>
    </citation>
    <scope>NUCLEOTIDE SEQUENCE [LARGE SCALE GENOMIC DNA]</scope>
    <source>
        <strain evidence="2">CGMCC-1.15741</strain>
    </source>
</reference>
<dbReference type="RefSeq" id="WP_377377387.1">
    <property type="nucleotide sequence ID" value="NZ_JBHSSW010000008.1"/>
</dbReference>
<keyword evidence="2" id="KW-1185">Reference proteome</keyword>
<organism evidence="1 2">
    <name type="scientific">Ponticaulis profundi</name>
    <dbReference type="NCBI Taxonomy" id="2665222"/>
    <lineage>
        <taxon>Bacteria</taxon>
        <taxon>Pseudomonadati</taxon>
        <taxon>Pseudomonadota</taxon>
        <taxon>Alphaproteobacteria</taxon>
        <taxon>Hyphomonadales</taxon>
        <taxon>Hyphomonadaceae</taxon>
        <taxon>Ponticaulis</taxon>
    </lineage>
</organism>
<name>A0ABW1S9I2_9PROT</name>
<dbReference type="Proteomes" id="UP001596303">
    <property type="component" value="Unassembled WGS sequence"/>
</dbReference>